<keyword evidence="10" id="KW-1185">Reference proteome</keyword>
<dbReference type="InterPro" id="IPR038019">
    <property type="entry name" value="PRib_AMP_CycHydrolase_sf"/>
</dbReference>
<dbReference type="RefSeq" id="WP_221431217.1">
    <property type="nucleotide sequence ID" value="NZ_CP081294.1"/>
</dbReference>
<comment type="cofactor">
    <cofactor evidence="7">
        <name>Mg(2+)</name>
        <dbReference type="ChEBI" id="CHEBI:18420"/>
    </cofactor>
    <text evidence="7">Binds 1 Mg(2+) ion per subunit.</text>
</comment>
<evidence type="ECO:0000256" key="1">
    <source>
        <dbReference type="ARBA" id="ARBA00000024"/>
    </source>
</evidence>
<dbReference type="SUPFAM" id="SSF141734">
    <property type="entry name" value="HisI-like"/>
    <property type="match status" value="1"/>
</dbReference>
<dbReference type="EC" id="3.5.4.19" evidence="7"/>
<keyword evidence="7" id="KW-0479">Metal-binding</keyword>
<dbReference type="Pfam" id="PF01502">
    <property type="entry name" value="PRA-CH"/>
    <property type="match status" value="1"/>
</dbReference>
<evidence type="ECO:0000313" key="10">
    <source>
        <dbReference type="Proteomes" id="UP000824321"/>
    </source>
</evidence>
<comment type="similarity">
    <text evidence="7">Belongs to the PRA-CH family.</text>
</comment>
<proteinExistence type="inferred from homology"/>
<dbReference type="HAMAP" id="MF_01021">
    <property type="entry name" value="HisI"/>
    <property type="match status" value="1"/>
</dbReference>
<name>A0ABX9A890_9SPHN</name>
<dbReference type="Gene3D" id="3.10.20.810">
    <property type="entry name" value="Phosphoribosyl-AMP cyclohydrolase"/>
    <property type="match status" value="1"/>
</dbReference>
<feature type="binding site" evidence="7">
    <location>
        <position position="89"/>
    </location>
    <ligand>
        <name>Mg(2+)</name>
        <dbReference type="ChEBI" id="CHEBI:18420"/>
    </ligand>
</feature>
<evidence type="ECO:0000256" key="4">
    <source>
        <dbReference type="ARBA" id="ARBA00022605"/>
    </source>
</evidence>
<accession>A0ABX9A890</accession>
<feature type="domain" description="Phosphoribosyl-AMP cyclohydrolase" evidence="8">
    <location>
        <begin position="38"/>
        <end position="111"/>
    </location>
</feature>
<dbReference type="InterPro" id="IPR026660">
    <property type="entry name" value="PRA-CH"/>
</dbReference>
<evidence type="ECO:0000259" key="8">
    <source>
        <dbReference type="Pfam" id="PF01502"/>
    </source>
</evidence>
<comment type="cofactor">
    <cofactor evidence="7">
        <name>Zn(2+)</name>
        <dbReference type="ChEBI" id="CHEBI:29105"/>
    </cofactor>
    <text evidence="7">Binds 1 zinc ion per subunit.</text>
</comment>
<organism evidence="9 10">
    <name type="scientific">Qipengyuania gelatinilytica</name>
    <dbReference type="NCBI Taxonomy" id="2867231"/>
    <lineage>
        <taxon>Bacteria</taxon>
        <taxon>Pseudomonadati</taxon>
        <taxon>Pseudomonadota</taxon>
        <taxon>Alphaproteobacteria</taxon>
        <taxon>Sphingomonadales</taxon>
        <taxon>Erythrobacteraceae</taxon>
        <taxon>Qipengyuania</taxon>
    </lineage>
</organism>
<dbReference type="PANTHER" id="PTHR42945:SF1">
    <property type="entry name" value="HISTIDINE BIOSYNTHESIS BIFUNCTIONAL PROTEIN HIS7"/>
    <property type="match status" value="1"/>
</dbReference>
<evidence type="ECO:0000256" key="5">
    <source>
        <dbReference type="ARBA" id="ARBA00022801"/>
    </source>
</evidence>
<evidence type="ECO:0000256" key="3">
    <source>
        <dbReference type="ARBA" id="ARBA00022490"/>
    </source>
</evidence>
<keyword evidence="5 7" id="KW-0378">Hydrolase</keyword>
<feature type="binding site" evidence="7">
    <location>
        <position position="86"/>
    </location>
    <ligand>
        <name>Zn(2+)</name>
        <dbReference type="ChEBI" id="CHEBI:29105"/>
        <note>ligand shared between dimeric partners</note>
    </ligand>
</feature>
<keyword evidence="6 7" id="KW-0368">Histidine biosynthesis</keyword>
<gene>
    <name evidence="7 9" type="primary">hisI</name>
    <name evidence="9" type="ORF">K3136_01745</name>
</gene>
<dbReference type="GO" id="GO:0004635">
    <property type="term" value="F:phosphoribosyl-AMP cyclohydrolase activity"/>
    <property type="evidence" value="ECO:0007669"/>
    <property type="project" value="UniProtKB-EC"/>
</dbReference>
<dbReference type="EMBL" id="CP081294">
    <property type="protein sequence ID" value="QZD95478.1"/>
    <property type="molecule type" value="Genomic_DNA"/>
</dbReference>
<sequence length="124" mass="13624">MSETQSDRESGTQFIPKFDDKGLLSAVVTDAESGRVLMVAFMDEEALSATQQTGEAHFHSRSRGKLWKKGESSGNVLKVEEMLVDCDQDAIVLRCRPAGPTCHTGATSCFYRRLEDGILQPVKS</sequence>
<dbReference type="Proteomes" id="UP000824321">
    <property type="component" value="Chromosome"/>
</dbReference>
<feature type="binding site" evidence="7">
    <location>
        <position position="102"/>
    </location>
    <ligand>
        <name>Zn(2+)</name>
        <dbReference type="ChEBI" id="CHEBI:29105"/>
        <note>ligand shared between dimeric partners</note>
    </ligand>
</feature>
<comment type="subunit">
    <text evidence="7">Homodimer.</text>
</comment>
<comment type="subcellular location">
    <subcellularLocation>
        <location evidence="7">Cytoplasm</location>
    </subcellularLocation>
</comment>
<feature type="binding site" evidence="7">
    <location>
        <position position="87"/>
    </location>
    <ligand>
        <name>Mg(2+)</name>
        <dbReference type="ChEBI" id="CHEBI:18420"/>
    </ligand>
</feature>
<comment type="catalytic activity">
    <reaction evidence="1 7">
        <text>1-(5-phospho-beta-D-ribosyl)-5'-AMP + H2O = 1-(5-phospho-beta-D-ribosyl)-5-[(5-phospho-beta-D-ribosylamino)methylideneamino]imidazole-4-carboxamide</text>
        <dbReference type="Rhea" id="RHEA:20049"/>
        <dbReference type="ChEBI" id="CHEBI:15377"/>
        <dbReference type="ChEBI" id="CHEBI:58435"/>
        <dbReference type="ChEBI" id="CHEBI:59457"/>
        <dbReference type="EC" id="3.5.4.19"/>
    </reaction>
</comment>
<feature type="binding site" evidence="7">
    <location>
        <position position="109"/>
    </location>
    <ligand>
        <name>Zn(2+)</name>
        <dbReference type="ChEBI" id="CHEBI:29105"/>
        <note>ligand shared between dimeric partners</note>
    </ligand>
</feature>
<evidence type="ECO:0000256" key="2">
    <source>
        <dbReference type="ARBA" id="ARBA00005169"/>
    </source>
</evidence>
<keyword evidence="7" id="KW-0460">Magnesium</keyword>
<keyword evidence="7" id="KW-0862">Zinc</keyword>
<evidence type="ECO:0000256" key="6">
    <source>
        <dbReference type="ARBA" id="ARBA00023102"/>
    </source>
</evidence>
<dbReference type="InterPro" id="IPR002496">
    <property type="entry name" value="PRib_AMP_CycHydrolase_dom"/>
</dbReference>
<keyword evidence="3 7" id="KW-0963">Cytoplasm</keyword>
<protein>
    <recommendedName>
        <fullName evidence="7">Phosphoribosyl-AMP cyclohydrolase</fullName>
        <shortName evidence="7">PRA-CH</shortName>
        <ecNumber evidence="7">3.5.4.19</ecNumber>
    </recommendedName>
</protein>
<dbReference type="NCBIfam" id="NF000768">
    <property type="entry name" value="PRK00051.1"/>
    <property type="match status" value="1"/>
</dbReference>
<keyword evidence="4 7" id="KW-0028">Amino-acid biosynthesis</keyword>
<evidence type="ECO:0000313" key="9">
    <source>
        <dbReference type="EMBL" id="QZD95478.1"/>
    </source>
</evidence>
<feature type="binding site" evidence="7">
    <location>
        <position position="85"/>
    </location>
    <ligand>
        <name>Mg(2+)</name>
        <dbReference type="ChEBI" id="CHEBI:18420"/>
    </ligand>
</feature>
<reference evidence="9 10" key="1">
    <citation type="submission" date="2021-08" db="EMBL/GenBank/DDBJ databases">
        <title>Comparative Genomics Analysis of the Genus Qipengyuania Reveals Extensive Genetic Diversity and Metabolic Versatility, Including the Description of Fifteen Novel Species.</title>
        <authorList>
            <person name="Liu Y."/>
        </authorList>
    </citation>
    <scope>NUCLEOTIDE SEQUENCE [LARGE SCALE GENOMIC DNA]</scope>
    <source>
        <strain evidence="9 10">1NDH1</strain>
    </source>
</reference>
<comment type="function">
    <text evidence="7">Catalyzes the hydrolysis of the adenine ring of phosphoribosyl-AMP.</text>
</comment>
<evidence type="ECO:0000256" key="7">
    <source>
        <dbReference type="HAMAP-Rule" id="MF_01021"/>
    </source>
</evidence>
<comment type="pathway">
    <text evidence="2 7">Amino-acid biosynthesis; L-histidine biosynthesis; L-histidine from 5-phospho-alpha-D-ribose 1-diphosphate: step 3/9.</text>
</comment>
<dbReference type="PANTHER" id="PTHR42945">
    <property type="entry name" value="HISTIDINE BIOSYNTHESIS BIFUNCTIONAL PROTEIN"/>
    <property type="match status" value="1"/>
</dbReference>